<dbReference type="SUPFAM" id="SSF51283">
    <property type="entry name" value="dUTPase-like"/>
    <property type="match status" value="1"/>
</dbReference>
<dbReference type="GO" id="GO:0006226">
    <property type="term" value="P:dUMP biosynthetic process"/>
    <property type="evidence" value="ECO:0007669"/>
    <property type="project" value="UniProtKB-UniRule"/>
</dbReference>
<comment type="caution">
    <text evidence="6">The sequence shown here is derived from an EMBL/GenBank/DDBJ whole genome shotgun (WGS) entry which is preliminary data.</text>
</comment>
<feature type="binding site" evidence="4">
    <location>
        <position position="372"/>
    </location>
    <ligand>
        <name>dCTP</name>
        <dbReference type="ChEBI" id="CHEBI:61481"/>
    </ligand>
</feature>
<comment type="subunit">
    <text evidence="4">Homotrimer.</text>
</comment>
<comment type="function">
    <text evidence="4">Bifunctional enzyme that catalyzes both the deamination of dCTP to dUTP and the hydrolysis of dUTP to dUMP without releasing the toxic dUTP intermediate.</text>
</comment>
<evidence type="ECO:0000256" key="2">
    <source>
        <dbReference type="ARBA" id="ARBA00022801"/>
    </source>
</evidence>
<dbReference type="InterPro" id="IPR033704">
    <property type="entry name" value="dUTPase_trimeric"/>
</dbReference>
<dbReference type="GO" id="GO:0033973">
    <property type="term" value="F:dCTP deaminase (dUMP-forming) activity"/>
    <property type="evidence" value="ECO:0007669"/>
    <property type="project" value="UniProtKB-UniRule"/>
</dbReference>
<reference evidence="6 7" key="1">
    <citation type="submission" date="2019-06" db="EMBL/GenBank/DDBJ databases">
        <title>Whole genome shotgun sequence of Paenarthrobacter aurescens NBRC 12136.</title>
        <authorList>
            <person name="Hosoyama A."/>
            <person name="Uohara A."/>
            <person name="Ohji S."/>
            <person name="Ichikawa N."/>
        </authorList>
    </citation>
    <scope>NUCLEOTIDE SEQUENCE [LARGE SCALE GENOMIC DNA]</scope>
    <source>
        <strain evidence="6 7">NBRC 12136</strain>
    </source>
</reference>
<dbReference type="AlphaFoldDB" id="A0A4Y3NNI2"/>
<name>A0A4Y3NNI2_PAEAU</name>
<dbReference type="FunFam" id="2.70.40.10:FF:000005">
    <property type="entry name" value="dCTP deaminase, dUMP-forming"/>
    <property type="match status" value="1"/>
</dbReference>
<feature type="binding site" evidence="4">
    <location>
        <begin position="354"/>
        <end position="359"/>
    </location>
    <ligand>
        <name>dCTP</name>
        <dbReference type="ChEBI" id="CHEBI:61481"/>
    </ligand>
</feature>
<proteinExistence type="inferred from homology"/>
<protein>
    <recommendedName>
        <fullName evidence="4">dCTP deaminase, dUMP-forming</fullName>
        <ecNumber evidence="4">3.5.4.30</ecNumber>
    </recommendedName>
    <alternativeName>
        <fullName evidence="4">Bifunctional dCTP deaminase:dUTPase</fullName>
    </alternativeName>
    <alternativeName>
        <fullName evidence="4">DCD-DUT</fullName>
    </alternativeName>
</protein>
<feature type="region of interest" description="Disordered" evidence="5">
    <location>
        <begin position="418"/>
        <end position="444"/>
    </location>
</feature>
<dbReference type="EMBL" id="BJMD01000019">
    <property type="protein sequence ID" value="GEB20319.1"/>
    <property type="molecule type" value="Genomic_DNA"/>
</dbReference>
<dbReference type="GO" id="GO:0008829">
    <property type="term" value="F:dCTP deaminase activity"/>
    <property type="evidence" value="ECO:0007669"/>
    <property type="project" value="InterPro"/>
</dbReference>
<comment type="caution">
    <text evidence="4">Lacks conserved residue(s) required for the propagation of feature annotation.</text>
</comment>
<dbReference type="CDD" id="cd07557">
    <property type="entry name" value="trimeric_dUTPase"/>
    <property type="match status" value="1"/>
</dbReference>
<feature type="binding site" evidence="4">
    <location>
        <position position="427"/>
    </location>
    <ligand>
        <name>dCTP</name>
        <dbReference type="ChEBI" id="CHEBI:61481"/>
    </ligand>
</feature>
<dbReference type="Proteomes" id="UP000317715">
    <property type="component" value="Unassembled WGS sequence"/>
</dbReference>
<comment type="similarity">
    <text evidence="4">Belongs to the dCTP deaminase family.</text>
</comment>
<feature type="active site" description="Proton donor/acceptor" evidence="4">
    <location>
        <position position="382"/>
    </location>
</feature>
<evidence type="ECO:0000256" key="4">
    <source>
        <dbReference type="HAMAP-Rule" id="MF_00146"/>
    </source>
</evidence>
<gene>
    <name evidence="4" type="primary">dcd</name>
    <name evidence="6" type="ORF">AAU01_30740</name>
</gene>
<dbReference type="Gene3D" id="2.70.40.10">
    <property type="match status" value="1"/>
</dbReference>
<feature type="binding site" evidence="4">
    <location>
        <begin position="380"/>
        <end position="382"/>
    </location>
    <ligand>
        <name>dCTP</name>
        <dbReference type="ChEBI" id="CHEBI:61481"/>
    </ligand>
</feature>
<dbReference type="PANTHER" id="PTHR42680">
    <property type="entry name" value="DCTP DEAMINASE"/>
    <property type="match status" value="1"/>
</dbReference>
<keyword evidence="3 4" id="KW-0546">Nucleotide metabolism</keyword>
<evidence type="ECO:0000256" key="5">
    <source>
        <dbReference type="SAM" id="MobiDB-lite"/>
    </source>
</evidence>
<feature type="compositionally biased region" description="Polar residues" evidence="5">
    <location>
        <begin position="424"/>
        <end position="436"/>
    </location>
</feature>
<dbReference type="GO" id="GO:0015949">
    <property type="term" value="P:nucleobase-containing small molecule interconversion"/>
    <property type="evidence" value="ECO:0007669"/>
    <property type="project" value="TreeGrafter"/>
</dbReference>
<dbReference type="InterPro" id="IPR036157">
    <property type="entry name" value="dUTPase-like_sf"/>
</dbReference>
<feature type="binding site" evidence="4">
    <location>
        <position position="415"/>
    </location>
    <ligand>
        <name>dCTP</name>
        <dbReference type="ChEBI" id="CHEBI:61481"/>
    </ligand>
</feature>
<keyword evidence="7" id="KW-1185">Reference proteome</keyword>
<accession>A0A4Y3NNI2</accession>
<dbReference type="UniPathway" id="UPA00610">
    <property type="reaction ID" value="UER00667"/>
</dbReference>
<dbReference type="NCBIfam" id="TIGR02274">
    <property type="entry name" value="dCTP_deam"/>
    <property type="match status" value="1"/>
</dbReference>
<dbReference type="HAMAP" id="MF_00146">
    <property type="entry name" value="dCTP_deaminase"/>
    <property type="match status" value="1"/>
</dbReference>
<sequence length="444" mass="44948">MTGSDGAGSLAAGSDGAGWDGAGWVAAGSLGAGDEGMVGSAGSVEEPVLSWESDGSGPAAGALGGASLGTEPAVVCGFGSVAGGPLAPGSEGLSGPHDGPMLGRGGGVSKTGSTATGPPFEPSLVEASGVGSEVPESGAGSKVGWDAVPAAGSGAEGAGSAVEVSVGAVSADGALADGVAVGPGMVCVEGRIWLEAATPNARVQASTMAAGAASFLTITPRMLVAPKYGRGSTCPGTIVPWGGMDNAWGIFDAVLISDRDIRAEIDSQRIVLEPYDPAMVQPSSVDVRIDRFFRLFDNHKYAHIDPAEEQPELTRLVEVEGDEPFILHPGEFVLGSTYETVSLADDIAARLEGKSSLGRLGLLTHSTAGFIDPGFSGHVTLELSNVATLPIKLWPGMKIGQLCFFRLTSSAEHPYGSGEYGNRYQGQRGPTASRSHQNFHRTSI</sequence>
<evidence type="ECO:0000313" key="7">
    <source>
        <dbReference type="Proteomes" id="UP000317715"/>
    </source>
</evidence>
<dbReference type="GO" id="GO:0006229">
    <property type="term" value="P:dUTP biosynthetic process"/>
    <property type="evidence" value="ECO:0007669"/>
    <property type="project" value="InterPro"/>
</dbReference>
<evidence type="ECO:0000313" key="6">
    <source>
        <dbReference type="EMBL" id="GEB20319.1"/>
    </source>
</evidence>
<feature type="site" description="Important for bifunctional activity" evidence="4">
    <location>
        <begin position="369"/>
        <end position="370"/>
    </location>
</feature>
<dbReference type="Pfam" id="PF22769">
    <property type="entry name" value="DCD"/>
    <property type="match status" value="1"/>
</dbReference>
<feature type="region of interest" description="Disordered" evidence="5">
    <location>
        <begin position="87"/>
        <end position="141"/>
    </location>
</feature>
<keyword evidence="1 4" id="KW-0547">Nucleotide-binding</keyword>
<organism evidence="6 7">
    <name type="scientific">Paenarthrobacter aurescens</name>
    <name type="common">Arthrobacter aurescens</name>
    <dbReference type="NCBI Taxonomy" id="43663"/>
    <lineage>
        <taxon>Bacteria</taxon>
        <taxon>Bacillati</taxon>
        <taxon>Actinomycetota</taxon>
        <taxon>Actinomycetes</taxon>
        <taxon>Micrococcales</taxon>
        <taxon>Micrococcaceae</taxon>
        <taxon>Paenarthrobacter</taxon>
    </lineage>
</organism>
<feature type="binding site" evidence="4">
    <location>
        <position position="401"/>
    </location>
    <ligand>
        <name>dCTP</name>
        <dbReference type="ChEBI" id="CHEBI:61481"/>
    </ligand>
</feature>
<keyword evidence="2 4" id="KW-0378">Hydrolase</keyword>
<evidence type="ECO:0000256" key="1">
    <source>
        <dbReference type="ARBA" id="ARBA00022741"/>
    </source>
</evidence>
<dbReference type="EC" id="3.5.4.30" evidence="4"/>
<comment type="catalytic activity">
    <reaction evidence="4">
        <text>dCTP + 2 H2O = dUMP + NH4(+) + diphosphate</text>
        <dbReference type="Rhea" id="RHEA:19205"/>
        <dbReference type="ChEBI" id="CHEBI:15377"/>
        <dbReference type="ChEBI" id="CHEBI:28938"/>
        <dbReference type="ChEBI" id="CHEBI:33019"/>
        <dbReference type="ChEBI" id="CHEBI:61481"/>
        <dbReference type="ChEBI" id="CHEBI:246422"/>
        <dbReference type="EC" id="3.5.4.30"/>
    </reaction>
</comment>
<dbReference type="PANTHER" id="PTHR42680:SF3">
    <property type="entry name" value="DCTP DEAMINASE"/>
    <property type="match status" value="1"/>
</dbReference>
<dbReference type="InterPro" id="IPR011962">
    <property type="entry name" value="dCTP_deaminase"/>
</dbReference>
<evidence type="ECO:0000256" key="3">
    <source>
        <dbReference type="ARBA" id="ARBA00023080"/>
    </source>
</evidence>
<comment type="pathway">
    <text evidence="4">Pyrimidine metabolism; dUMP biosynthesis; dUMP from dCTP: step 1/1.</text>
</comment>
<dbReference type="GO" id="GO:0000166">
    <property type="term" value="F:nucleotide binding"/>
    <property type="evidence" value="ECO:0007669"/>
    <property type="project" value="UniProtKB-KW"/>
</dbReference>